<evidence type="ECO:0000256" key="3">
    <source>
        <dbReference type="ARBA" id="ARBA00022676"/>
    </source>
</evidence>
<proteinExistence type="predicted"/>
<protein>
    <recommendedName>
        <fullName evidence="2">chitin synthase</fullName>
        <ecNumber evidence="2">2.4.1.16</ecNumber>
    </recommendedName>
</protein>
<evidence type="ECO:0000313" key="9">
    <source>
        <dbReference type="Proteomes" id="UP000735302"/>
    </source>
</evidence>
<comment type="caution">
    <text evidence="8">The sequence shown here is derived from an EMBL/GenBank/DDBJ whole genome shotgun (WGS) entry which is preliminary data.</text>
</comment>
<dbReference type="GO" id="GO:0071944">
    <property type="term" value="C:cell periphery"/>
    <property type="evidence" value="ECO:0007669"/>
    <property type="project" value="TreeGrafter"/>
</dbReference>
<evidence type="ECO:0000256" key="5">
    <source>
        <dbReference type="ARBA" id="ARBA00022989"/>
    </source>
</evidence>
<dbReference type="GO" id="GO:0006031">
    <property type="term" value="P:chitin biosynthetic process"/>
    <property type="evidence" value="ECO:0007669"/>
    <property type="project" value="TreeGrafter"/>
</dbReference>
<dbReference type="EC" id="2.4.1.16" evidence="2"/>
<gene>
    <name evidence="8" type="ORF">PoB_001653800</name>
</gene>
<keyword evidence="3" id="KW-0808">Transferase</keyword>
<evidence type="ECO:0000256" key="7">
    <source>
        <dbReference type="SAM" id="Phobius"/>
    </source>
</evidence>
<dbReference type="EMBL" id="BLXT01001979">
    <property type="protein sequence ID" value="GFN90032.1"/>
    <property type="molecule type" value="Genomic_DNA"/>
</dbReference>
<dbReference type="GO" id="GO:0004100">
    <property type="term" value="F:chitin synthase activity"/>
    <property type="evidence" value="ECO:0007669"/>
    <property type="project" value="UniProtKB-EC"/>
</dbReference>
<evidence type="ECO:0000256" key="6">
    <source>
        <dbReference type="ARBA" id="ARBA00023136"/>
    </source>
</evidence>
<evidence type="ECO:0000313" key="8">
    <source>
        <dbReference type="EMBL" id="GFN90032.1"/>
    </source>
</evidence>
<dbReference type="SUPFAM" id="SSF53448">
    <property type="entry name" value="Nucleotide-diphospho-sugar transferases"/>
    <property type="match status" value="1"/>
</dbReference>
<evidence type="ECO:0000256" key="1">
    <source>
        <dbReference type="ARBA" id="ARBA00004141"/>
    </source>
</evidence>
<keyword evidence="3" id="KW-0328">Glycosyltransferase</keyword>
<sequence length="214" mass="24722">MHNSTDRCRAKHEASRKIIRRTCRWIAHSNCDISPSRAVCARTHPMGSGPLVWYQIFEYAVGHWFQKTAEDVLGSVLCAPGCFSVYRCRALREVLPKYSKNVVSAFDFLTKDMGEDRWLCTLLVQSGWRIEYCATSENSTNCPAAFEEFFKQRRRWIASTLANLMLAIREWKYIWLFNERVNYVVFLLYQGLLLFSTLIGPSTVILIVAGSHSY</sequence>
<evidence type="ECO:0000256" key="2">
    <source>
        <dbReference type="ARBA" id="ARBA00012543"/>
    </source>
</evidence>
<keyword evidence="6 7" id="KW-0472">Membrane</keyword>
<reference evidence="8 9" key="1">
    <citation type="journal article" date="2021" name="Elife">
        <title>Chloroplast acquisition without the gene transfer in kleptoplastic sea slugs, Plakobranchus ocellatus.</title>
        <authorList>
            <person name="Maeda T."/>
            <person name="Takahashi S."/>
            <person name="Yoshida T."/>
            <person name="Shimamura S."/>
            <person name="Takaki Y."/>
            <person name="Nagai Y."/>
            <person name="Toyoda A."/>
            <person name="Suzuki Y."/>
            <person name="Arimoto A."/>
            <person name="Ishii H."/>
            <person name="Satoh N."/>
            <person name="Nishiyama T."/>
            <person name="Hasebe M."/>
            <person name="Maruyama T."/>
            <person name="Minagawa J."/>
            <person name="Obokata J."/>
            <person name="Shigenobu S."/>
        </authorList>
    </citation>
    <scope>NUCLEOTIDE SEQUENCE [LARGE SCALE GENOMIC DNA]</scope>
</reference>
<dbReference type="Proteomes" id="UP000735302">
    <property type="component" value="Unassembled WGS sequence"/>
</dbReference>
<keyword evidence="4 7" id="KW-0812">Transmembrane</keyword>
<dbReference type="GO" id="GO:0016020">
    <property type="term" value="C:membrane"/>
    <property type="evidence" value="ECO:0007669"/>
    <property type="project" value="UniProtKB-SubCell"/>
</dbReference>
<dbReference type="PANTHER" id="PTHR22914:SF41">
    <property type="entry name" value="CHITIN SYNTHASE 7"/>
    <property type="match status" value="1"/>
</dbReference>
<keyword evidence="5 7" id="KW-1133">Transmembrane helix</keyword>
<feature type="transmembrane region" description="Helical" evidence="7">
    <location>
        <begin position="187"/>
        <end position="209"/>
    </location>
</feature>
<organism evidence="8 9">
    <name type="scientific">Plakobranchus ocellatus</name>
    <dbReference type="NCBI Taxonomy" id="259542"/>
    <lineage>
        <taxon>Eukaryota</taxon>
        <taxon>Metazoa</taxon>
        <taxon>Spiralia</taxon>
        <taxon>Lophotrochozoa</taxon>
        <taxon>Mollusca</taxon>
        <taxon>Gastropoda</taxon>
        <taxon>Heterobranchia</taxon>
        <taxon>Euthyneura</taxon>
        <taxon>Panpulmonata</taxon>
        <taxon>Sacoglossa</taxon>
        <taxon>Placobranchoidea</taxon>
        <taxon>Plakobranchidae</taxon>
        <taxon>Plakobranchus</taxon>
    </lineage>
</organism>
<dbReference type="AlphaFoldDB" id="A0AAV3Z5P8"/>
<dbReference type="PANTHER" id="PTHR22914">
    <property type="entry name" value="CHITIN SYNTHASE"/>
    <property type="match status" value="1"/>
</dbReference>
<dbReference type="InterPro" id="IPR004835">
    <property type="entry name" value="Chitin_synth"/>
</dbReference>
<keyword evidence="9" id="KW-1185">Reference proteome</keyword>
<evidence type="ECO:0000256" key="4">
    <source>
        <dbReference type="ARBA" id="ARBA00022692"/>
    </source>
</evidence>
<dbReference type="InterPro" id="IPR029044">
    <property type="entry name" value="Nucleotide-diphossugar_trans"/>
</dbReference>
<dbReference type="Pfam" id="PF03142">
    <property type="entry name" value="Chitin_synth_2"/>
    <property type="match status" value="1"/>
</dbReference>
<accession>A0AAV3Z5P8</accession>
<name>A0AAV3Z5P8_9GAST</name>
<comment type="subcellular location">
    <subcellularLocation>
        <location evidence="1">Membrane</location>
        <topology evidence="1">Multi-pass membrane protein</topology>
    </subcellularLocation>
</comment>